<dbReference type="EMBL" id="JBCAWK010000009">
    <property type="protein sequence ID" value="KAK8849672.1"/>
    <property type="molecule type" value="Genomic_DNA"/>
</dbReference>
<dbReference type="InterPro" id="IPR057983">
    <property type="entry name" value="NAA35-like_N"/>
</dbReference>
<sequence>MQDITQWFKQSCAALPSGEMIKPGDLTMLDAMNALQLMDPKMDTGVHKASSSRFVFDPAAHMLPQDICWVMDEMLALEVAWYGGATLCQSVYTSLHYHNPHLLVGTSDLSNTDGNTLLIRLVLRAYVLLYCKTIDLVYTELAKGHVHDGEDCWLDHYGVAVRMSDPVVDIVYLADDALGWLESDECQNSIDLPPERTDTAAACFDPEMPAYLRQSMPLPTYQSLSPREGWKTVKTLVRDLIKLEHLQRSGSFTEWETKFLAVCEGKLQADPRIDNFTEQLTYEECGLVAAQTVDETVEAGVARQITLWRALIQGFLLSTVTASILNRPRQRRALLSMSATWRERAAMGQYFSTHTDLQPICQVLHALRFDCLLESALAAFDMGLVIPGDERESWWWIASVASNRVATCPSKTWRTFWAKTWASIGAAMQLHAQKSLYLPNGSKVRSGLVPEYQAWIRDQHALDCRQGSAAAADWDFVVGPGFCEFD</sequence>
<accession>A0AAW0YIK1</accession>
<dbReference type="GeneID" id="92182265"/>
<dbReference type="AlphaFoldDB" id="A0AAW0YIK1"/>
<dbReference type="InterPro" id="IPR007244">
    <property type="entry name" value="Naa35_N"/>
</dbReference>
<dbReference type="GO" id="GO:0031417">
    <property type="term" value="C:NatC complex"/>
    <property type="evidence" value="ECO:0007669"/>
    <property type="project" value="InterPro"/>
</dbReference>
<keyword evidence="3" id="KW-1185">Reference proteome</keyword>
<dbReference type="KEGG" id="kne:92182265"/>
<gene>
    <name evidence="2" type="ORF">IAR55_005007</name>
</gene>
<dbReference type="RefSeq" id="XP_066801560.1">
    <property type="nucleotide sequence ID" value="XM_066948101.1"/>
</dbReference>
<organism evidence="2 3">
    <name type="scientific">Kwoniella newhampshirensis</name>
    <dbReference type="NCBI Taxonomy" id="1651941"/>
    <lineage>
        <taxon>Eukaryota</taxon>
        <taxon>Fungi</taxon>
        <taxon>Dikarya</taxon>
        <taxon>Basidiomycota</taxon>
        <taxon>Agaricomycotina</taxon>
        <taxon>Tremellomycetes</taxon>
        <taxon>Tremellales</taxon>
        <taxon>Cryptococcaceae</taxon>
        <taxon>Kwoniella</taxon>
    </lineage>
</organism>
<dbReference type="PANTHER" id="PTHR21373">
    <property type="entry name" value="GLUCOSE REPRESSIBLE PROTEIN MAK10"/>
    <property type="match status" value="1"/>
</dbReference>
<evidence type="ECO:0000313" key="3">
    <source>
        <dbReference type="Proteomes" id="UP001388673"/>
    </source>
</evidence>
<dbReference type="PANTHER" id="PTHR21373:SF0">
    <property type="entry name" value="N-ALPHA-ACETYLTRANSFERASE 35, NATC AUXILIARY SUBUNIT"/>
    <property type="match status" value="1"/>
</dbReference>
<proteinExistence type="predicted"/>
<name>A0AAW0YIK1_9TREE</name>
<feature type="domain" description="NAA35-like N-terminal" evidence="1">
    <location>
        <begin position="18"/>
        <end position="161"/>
    </location>
</feature>
<dbReference type="Proteomes" id="UP001388673">
    <property type="component" value="Unassembled WGS sequence"/>
</dbReference>
<dbReference type="Pfam" id="PF04112">
    <property type="entry name" value="Mak10"/>
    <property type="match status" value="1"/>
</dbReference>
<protein>
    <recommendedName>
        <fullName evidence="1">NAA35-like N-terminal domain-containing protein</fullName>
    </recommendedName>
</protein>
<evidence type="ECO:0000313" key="2">
    <source>
        <dbReference type="EMBL" id="KAK8849672.1"/>
    </source>
</evidence>
<comment type="caution">
    <text evidence="2">The sequence shown here is derived from an EMBL/GenBank/DDBJ whole genome shotgun (WGS) entry which is preliminary data.</text>
</comment>
<evidence type="ECO:0000259" key="1">
    <source>
        <dbReference type="Pfam" id="PF04112"/>
    </source>
</evidence>
<reference evidence="2 3" key="1">
    <citation type="journal article" date="2024" name="bioRxiv">
        <title>Comparative genomics of Cryptococcus and Kwoniella reveals pathogenesis evolution and contrasting karyotype dynamics via intercentromeric recombination or chromosome fusion.</title>
        <authorList>
            <person name="Coelho M.A."/>
            <person name="David-Palma M."/>
            <person name="Shea T."/>
            <person name="Bowers K."/>
            <person name="McGinley-Smith S."/>
            <person name="Mohammad A.W."/>
            <person name="Gnirke A."/>
            <person name="Yurkov A.M."/>
            <person name="Nowrousian M."/>
            <person name="Sun S."/>
            <person name="Cuomo C.A."/>
            <person name="Heitman J."/>
        </authorList>
    </citation>
    <scope>NUCLEOTIDE SEQUENCE [LARGE SCALE GENOMIC DNA]</scope>
    <source>
        <strain evidence="2 3">CBS 13917</strain>
    </source>
</reference>